<name>A0A812NAM4_SYMPI</name>
<dbReference type="Pfam" id="PF00145">
    <property type="entry name" value="DNA_methylase"/>
    <property type="match status" value="1"/>
</dbReference>
<dbReference type="OrthoDB" id="414133at2759"/>
<evidence type="ECO:0000256" key="3">
    <source>
        <dbReference type="ARBA" id="ARBA00022691"/>
    </source>
</evidence>
<dbReference type="EMBL" id="CAJNIZ010010855">
    <property type="protein sequence ID" value="CAE7307160.1"/>
    <property type="molecule type" value="Genomic_DNA"/>
</dbReference>
<evidence type="ECO:0000313" key="6">
    <source>
        <dbReference type="EMBL" id="CAE7307160.1"/>
    </source>
</evidence>
<evidence type="ECO:0000256" key="2">
    <source>
        <dbReference type="ARBA" id="ARBA00022679"/>
    </source>
</evidence>
<organism evidence="6 7">
    <name type="scientific">Symbiodinium pilosum</name>
    <name type="common">Dinoflagellate</name>
    <dbReference type="NCBI Taxonomy" id="2952"/>
    <lineage>
        <taxon>Eukaryota</taxon>
        <taxon>Sar</taxon>
        <taxon>Alveolata</taxon>
        <taxon>Dinophyceae</taxon>
        <taxon>Suessiales</taxon>
        <taxon>Symbiodiniaceae</taxon>
        <taxon>Symbiodinium</taxon>
    </lineage>
</organism>
<keyword evidence="1 4" id="KW-0489">Methyltransferase</keyword>
<dbReference type="AlphaFoldDB" id="A0A812NAM4"/>
<keyword evidence="3 4" id="KW-0949">S-adenosyl-L-methionine</keyword>
<dbReference type="GO" id="GO:0032259">
    <property type="term" value="P:methylation"/>
    <property type="evidence" value="ECO:0007669"/>
    <property type="project" value="UniProtKB-KW"/>
</dbReference>
<dbReference type="Proteomes" id="UP000649617">
    <property type="component" value="Unassembled WGS sequence"/>
</dbReference>
<evidence type="ECO:0000256" key="1">
    <source>
        <dbReference type="ARBA" id="ARBA00022603"/>
    </source>
</evidence>
<evidence type="ECO:0000256" key="4">
    <source>
        <dbReference type="PROSITE-ProRule" id="PRU01016"/>
    </source>
</evidence>
<feature type="region of interest" description="Disordered" evidence="5">
    <location>
        <begin position="1"/>
        <end position="66"/>
    </location>
</feature>
<evidence type="ECO:0000256" key="5">
    <source>
        <dbReference type="SAM" id="MobiDB-lite"/>
    </source>
</evidence>
<dbReference type="PANTHER" id="PTHR46098">
    <property type="entry name" value="TRNA (CYTOSINE(38)-C(5))-METHYLTRANSFERASE"/>
    <property type="match status" value="1"/>
</dbReference>
<feature type="active site" evidence="4">
    <location>
        <position position="161"/>
    </location>
</feature>
<dbReference type="InterPro" id="IPR029063">
    <property type="entry name" value="SAM-dependent_MTases_sf"/>
</dbReference>
<feature type="compositionally biased region" description="Basic and acidic residues" evidence="5">
    <location>
        <begin position="15"/>
        <end position="26"/>
    </location>
</feature>
<reference evidence="6" key="1">
    <citation type="submission" date="2021-02" db="EMBL/GenBank/DDBJ databases">
        <authorList>
            <person name="Dougan E. K."/>
            <person name="Rhodes N."/>
            <person name="Thang M."/>
            <person name="Chan C."/>
        </authorList>
    </citation>
    <scope>NUCLEOTIDE SEQUENCE</scope>
</reference>
<dbReference type="GO" id="GO:0008168">
    <property type="term" value="F:methyltransferase activity"/>
    <property type="evidence" value="ECO:0007669"/>
    <property type="project" value="UniProtKB-KW"/>
</dbReference>
<dbReference type="PROSITE" id="PS51679">
    <property type="entry name" value="SAM_MT_C5"/>
    <property type="match status" value="1"/>
</dbReference>
<feature type="compositionally biased region" description="Low complexity" evidence="5">
    <location>
        <begin position="42"/>
        <end position="54"/>
    </location>
</feature>
<comment type="caution">
    <text evidence="6">The sequence shown here is derived from an EMBL/GenBank/DDBJ whole genome shotgun (WGS) entry which is preliminary data.</text>
</comment>
<sequence>MVKNAKMKSSGEITIRSEDVLHDASRNPRTTKKPASAKKRPAAAMKRPASAAPELPAPHPAAEHKPLLGGASVRGLRMRLSYASDCSGLDGGALALKSLGLQFQHLWASEVNANYRTILEKTHPECATVYPNVCERLPSALDFVARRDPEQLLIYMAGFPCQPYSPSGARRGALDSRSRPLWAVLLAIDSARPDVFLLENVPNFAEDARHRDMAKDCLQLLMGIGHGHYYVDYKVLDAYTHGVTDTGLRNLADAMDLIRKKWPGKNPATECFVVDLKNSQSFGVHVCYDKFGTITKSHAGDLWLTHLQDLARPSEVLAAQGIQRSMLPRDASDKHLFEMAGNAFCVPVVARILRAVLPAIGFKV</sequence>
<gene>
    <name evidence="6" type="primary">banIM</name>
    <name evidence="6" type="ORF">SPIL2461_LOCUS6951</name>
</gene>
<dbReference type="InterPro" id="IPR050750">
    <property type="entry name" value="C5-MTase"/>
</dbReference>
<protein>
    <submittedName>
        <fullName evidence="6">BanIM protein</fullName>
    </submittedName>
</protein>
<dbReference type="SUPFAM" id="SSF53335">
    <property type="entry name" value="S-adenosyl-L-methionine-dependent methyltransferases"/>
    <property type="match status" value="1"/>
</dbReference>
<dbReference type="Gene3D" id="3.40.50.150">
    <property type="entry name" value="Vaccinia Virus protein VP39"/>
    <property type="match status" value="1"/>
</dbReference>
<keyword evidence="7" id="KW-1185">Reference proteome</keyword>
<keyword evidence="2 4" id="KW-0808">Transferase</keyword>
<accession>A0A812NAM4</accession>
<proteinExistence type="inferred from homology"/>
<dbReference type="InterPro" id="IPR001525">
    <property type="entry name" value="C5_MeTfrase"/>
</dbReference>
<evidence type="ECO:0000313" key="7">
    <source>
        <dbReference type="Proteomes" id="UP000649617"/>
    </source>
</evidence>
<dbReference type="PANTHER" id="PTHR46098:SF1">
    <property type="entry name" value="TRNA (CYTOSINE(38)-C(5))-METHYLTRANSFERASE"/>
    <property type="match status" value="1"/>
</dbReference>
<comment type="similarity">
    <text evidence="4">Belongs to the class I-like SAM-binding methyltransferase superfamily. C5-methyltransferase family.</text>
</comment>
<feature type="compositionally biased region" description="Basic residues" evidence="5">
    <location>
        <begin position="29"/>
        <end position="41"/>
    </location>
</feature>